<dbReference type="SUPFAM" id="SSF51735">
    <property type="entry name" value="NAD(P)-binding Rossmann-fold domains"/>
    <property type="match status" value="1"/>
</dbReference>
<dbReference type="Proteomes" id="UP000240418">
    <property type="component" value="Unassembled WGS sequence"/>
</dbReference>
<dbReference type="PANTHER" id="PTHR42789">
    <property type="entry name" value="D-ISOMER SPECIFIC 2-HYDROXYACID DEHYDROGENASE FAMILY PROTEIN (AFU_ORTHOLOGUE AFUA_6G10090)"/>
    <property type="match status" value="1"/>
</dbReference>
<sequence length="326" mass="35812">MRIHILDDWFDTLRKLPSFRKLDGHEVQVWTDHVKDVNMLADRLSDADALVLFRERTKVSRDLVKRLPDLRLISQRGVYPHIDIPACTEHKVLVCSKIPSGGGTNHAAAELTWALIMAGMRDLPAQMGSVKAGNWQSGLGKTLNGRQLGLYGYGRIAKAVAGYAEAFGMRVVWWASDEGRKRAAADGRTIAADRTSFFADSDIVSVHVRLKPETKGIITANDFAVMRSDALFVNTSRAGLIVSGALLESLTASHPGKAAIDVFDTEPLTDPNDPLLAHPNLIATPHIGFVTEDEFDLQFSDIYEQLNAFADGTPIHMINPEVWSGS</sequence>
<keyword evidence="3" id="KW-0520">NAD</keyword>
<accession>A0A2P8F8P6</accession>
<dbReference type="InterPro" id="IPR050857">
    <property type="entry name" value="D-2-hydroxyacid_DH"/>
</dbReference>
<gene>
    <name evidence="7" type="ORF">CLV88_11221</name>
</gene>
<dbReference type="OrthoDB" id="9793626at2"/>
<keyword evidence="8" id="KW-1185">Reference proteome</keyword>
<evidence type="ECO:0000259" key="5">
    <source>
        <dbReference type="Pfam" id="PF00389"/>
    </source>
</evidence>
<protein>
    <submittedName>
        <fullName evidence="7">D-3-phosphoglycerate dehydrogenase</fullName>
    </submittedName>
</protein>
<dbReference type="Pfam" id="PF00389">
    <property type="entry name" value="2-Hacid_dh"/>
    <property type="match status" value="1"/>
</dbReference>
<reference evidence="7 8" key="1">
    <citation type="submission" date="2018-03" db="EMBL/GenBank/DDBJ databases">
        <title>Genomic Encyclopedia of Archaeal and Bacterial Type Strains, Phase II (KMG-II): from individual species to whole genera.</title>
        <authorList>
            <person name="Goeker M."/>
        </authorList>
    </citation>
    <scope>NUCLEOTIDE SEQUENCE [LARGE SCALE GENOMIC DNA]</scope>
    <source>
        <strain evidence="7 8">DSM 100673</strain>
    </source>
</reference>
<comment type="caution">
    <text evidence="7">The sequence shown here is derived from an EMBL/GenBank/DDBJ whole genome shotgun (WGS) entry which is preliminary data.</text>
</comment>
<evidence type="ECO:0000256" key="2">
    <source>
        <dbReference type="ARBA" id="ARBA00023002"/>
    </source>
</evidence>
<dbReference type="EMBL" id="PYGJ01000012">
    <property type="protein sequence ID" value="PSL18097.1"/>
    <property type="molecule type" value="Genomic_DNA"/>
</dbReference>
<dbReference type="InterPro" id="IPR006140">
    <property type="entry name" value="D-isomer_DH_NAD-bd"/>
</dbReference>
<keyword evidence="2 4" id="KW-0560">Oxidoreductase</keyword>
<dbReference type="AlphaFoldDB" id="A0A2P8F8P6"/>
<comment type="similarity">
    <text evidence="1 4">Belongs to the D-isomer specific 2-hydroxyacid dehydrogenase family.</text>
</comment>
<dbReference type="SUPFAM" id="SSF52283">
    <property type="entry name" value="Formate/glycerate dehydrogenase catalytic domain-like"/>
    <property type="match status" value="1"/>
</dbReference>
<dbReference type="GO" id="GO:0016616">
    <property type="term" value="F:oxidoreductase activity, acting on the CH-OH group of donors, NAD or NADP as acceptor"/>
    <property type="evidence" value="ECO:0007669"/>
    <property type="project" value="InterPro"/>
</dbReference>
<evidence type="ECO:0000259" key="6">
    <source>
        <dbReference type="Pfam" id="PF02826"/>
    </source>
</evidence>
<dbReference type="RefSeq" id="WP_106609433.1">
    <property type="nucleotide sequence ID" value="NZ_PYGJ01000012.1"/>
</dbReference>
<evidence type="ECO:0000313" key="8">
    <source>
        <dbReference type="Proteomes" id="UP000240418"/>
    </source>
</evidence>
<dbReference type="InterPro" id="IPR036291">
    <property type="entry name" value="NAD(P)-bd_dom_sf"/>
</dbReference>
<dbReference type="GO" id="GO:0051287">
    <property type="term" value="F:NAD binding"/>
    <property type="evidence" value="ECO:0007669"/>
    <property type="project" value="InterPro"/>
</dbReference>
<feature type="domain" description="D-isomer specific 2-hydroxyacid dehydrogenase catalytic" evidence="5">
    <location>
        <begin position="17"/>
        <end position="313"/>
    </location>
</feature>
<evidence type="ECO:0000256" key="4">
    <source>
        <dbReference type="RuleBase" id="RU003719"/>
    </source>
</evidence>
<name>A0A2P8F8P6_9RHOB</name>
<organism evidence="7 8">
    <name type="scientific">Shimia abyssi</name>
    <dbReference type="NCBI Taxonomy" id="1662395"/>
    <lineage>
        <taxon>Bacteria</taxon>
        <taxon>Pseudomonadati</taxon>
        <taxon>Pseudomonadota</taxon>
        <taxon>Alphaproteobacteria</taxon>
        <taxon>Rhodobacterales</taxon>
        <taxon>Roseobacteraceae</taxon>
    </lineage>
</organism>
<dbReference type="InterPro" id="IPR006139">
    <property type="entry name" value="D-isomer_2_OHA_DH_cat_dom"/>
</dbReference>
<evidence type="ECO:0000256" key="3">
    <source>
        <dbReference type="ARBA" id="ARBA00023027"/>
    </source>
</evidence>
<dbReference type="PANTHER" id="PTHR42789:SF1">
    <property type="entry name" value="D-ISOMER SPECIFIC 2-HYDROXYACID DEHYDROGENASE FAMILY PROTEIN (AFU_ORTHOLOGUE AFUA_6G10090)"/>
    <property type="match status" value="1"/>
</dbReference>
<dbReference type="Pfam" id="PF02826">
    <property type="entry name" value="2-Hacid_dh_C"/>
    <property type="match status" value="1"/>
</dbReference>
<dbReference type="CDD" id="cd12169">
    <property type="entry name" value="PGDH_like_1"/>
    <property type="match status" value="1"/>
</dbReference>
<feature type="domain" description="D-isomer specific 2-hydroxyacid dehydrogenase NAD-binding" evidence="6">
    <location>
        <begin position="114"/>
        <end position="288"/>
    </location>
</feature>
<dbReference type="Gene3D" id="3.40.50.720">
    <property type="entry name" value="NAD(P)-binding Rossmann-like Domain"/>
    <property type="match status" value="2"/>
</dbReference>
<proteinExistence type="inferred from homology"/>
<evidence type="ECO:0000313" key="7">
    <source>
        <dbReference type="EMBL" id="PSL18097.1"/>
    </source>
</evidence>
<evidence type="ECO:0000256" key="1">
    <source>
        <dbReference type="ARBA" id="ARBA00005854"/>
    </source>
</evidence>